<feature type="domain" description="HTH merR-type" evidence="9">
    <location>
        <begin position="8"/>
        <end position="76"/>
    </location>
</feature>
<keyword evidence="6" id="KW-0805">Transcription regulation</keyword>
<dbReference type="AlphaFoldDB" id="R9PLS7"/>
<evidence type="ECO:0000313" key="11">
    <source>
        <dbReference type="Proteomes" id="UP000014461"/>
    </source>
</evidence>
<dbReference type="EMBL" id="BARX01000015">
    <property type="protein sequence ID" value="GAD02312.1"/>
    <property type="molecule type" value="Genomic_DNA"/>
</dbReference>
<dbReference type="PROSITE" id="PS50937">
    <property type="entry name" value="HTH_MERR_2"/>
    <property type="match status" value="1"/>
</dbReference>
<accession>R9PLS7</accession>
<dbReference type="PANTHER" id="PTHR30204">
    <property type="entry name" value="REDOX-CYCLING DRUG-SENSING TRANSCRIPTIONAL ACTIVATOR SOXR"/>
    <property type="match status" value="1"/>
</dbReference>
<proteinExistence type="predicted"/>
<dbReference type="RefSeq" id="WP_016402080.1">
    <property type="nucleotide sequence ID" value="NZ_BARX01000015.1"/>
</dbReference>
<dbReference type="SUPFAM" id="SSF46955">
    <property type="entry name" value="Putative DNA-binding domain"/>
    <property type="match status" value="1"/>
</dbReference>
<dbReference type="InterPro" id="IPR000551">
    <property type="entry name" value="MerR-type_HTH_dom"/>
</dbReference>
<dbReference type="GO" id="GO:0006979">
    <property type="term" value="P:response to oxidative stress"/>
    <property type="evidence" value="ECO:0007669"/>
    <property type="project" value="InterPro"/>
</dbReference>
<dbReference type="SMART" id="SM00422">
    <property type="entry name" value="HTH_MERR"/>
    <property type="match status" value="1"/>
</dbReference>
<comment type="caution">
    <text evidence="10">The sequence shown here is derived from an EMBL/GenBank/DDBJ whole genome shotgun (WGS) entry which is preliminary data.</text>
</comment>
<evidence type="ECO:0000256" key="3">
    <source>
        <dbReference type="ARBA" id="ARBA00022723"/>
    </source>
</evidence>
<dbReference type="GO" id="GO:0046872">
    <property type="term" value="F:metal ion binding"/>
    <property type="evidence" value="ECO:0007669"/>
    <property type="project" value="UniProtKB-KW"/>
</dbReference>
<keyword evidence="2" id="KW-0001">2Fe-2S</keyword>
<keyword evidence="8" id="KW-0804">Transcription</keyword>
<dbReference type="PANTHER" id="PTHR30204:SF0">
    <property type="entry name" value="REDOX-SENSITIVE TRANSCRIPTIONAL ACTIVATOR SOXR"/>
    <property type="match status" value="1"/>
</dbReference>
<keyword evidence="7" id="KW-0238">DNA-binding</keyword>
<dbReference type="NCBIfam" id="TIGR01950">
    <property type="entry name" value="SoxR"/>
    <property type="match status" value="1"/>
</dbReference>
<dbReference type="OrthoDB" id="9802944at2"/>
<dbReference type="InterPro" id="IPR010211">
    <property type="entry name" value="Redox-sen_tscrpt-act_SoxR"/>
</dbReference>
<sequence length="153" mass="17244">MQDRPKQALSVGIVAKRCGIKVSTLHFYETKGLINSWRNHGNQRRYHPDVLRRVSVIKAAQKMGISLAEIKAAFAKLPNQRTPNKTDWEALSQQWRDILNQRIKQLENLRDSLTGCIGCGCLSMKSCPLYNPDDQLASEGQGPVILNRNNQSS</sequence>
<evidence type="ECO:0000256" key="7">
    <source>
        <dbReference type="ARBA" id="ARBA00023125"/>
    </source>
</evidence>
<dbReference type="GO" id="GO:0003700">
    <property type="term" value="F:DNA-binding transcription factor activity"/>
    <property type="evidence" value="ECO:0007669"/>
    <property type="project" value="InterPro"/>
</dbReference>
<evidence type="ECO:0000256" key="1">
    <source>
        <dbReference type="ARBA" id="ARBA00014474"/>
    </source>
</evidence>
<name>R9PLS7_AGAAL</name>
<dbReference type="PRINTS" id="PR00040">
    <property type="entry name" value="HTHMERR"/>
</dbReference>
<dbReference type="InterPro" id="IPR015358">
    <property type="entry name" value="Tscrpt_reg_MerR_DNA-bd"/>
</dbReference>
<evidence type="ECO:0000259" key="9">
    <source>
        <dbReference type="PROSITE" id="PS50937"/>
    </source>
</evidence>
<dbReference type="STRING" id="1331007.AALB_2392"/>
<keyword evidence="11" id="KW-1185">Reference proteome</keyword>
<keyword evidence="5" id="KW-0411">Iron-sulfur</keyword>
<dbReference type="Proteomes" id="UP000014461">
    <property type="component" value="Unassembled WGS sequence"/>
</dbReference>
<dbReference type="Gene3D" id="1.10.1660.10">
    <property type="match status" value="1"/>
</dbReference>
<evidence type="ECO:0000256" key="2">
    <source>
        <dbReference type="ARBA" id="ARBA00022714"/>
    </source>
</evidence>
<evidence type="ECO:0000313" key="10">
    <source>
        <dbReference type="EMBL" id="GAD02312.1"/>
    </source>
</evidence>
<evidence type="ECO:0000256" key="6">
    <source>
        <dbReference type="ARBA" id="ARBA00023015"/>
    </source>
</evidence>
<keyword evidence="3" id="KW-0479">Metal-binding</keyword>
<dbReference type="GO" id="GO:0003677">
    <property type="term" value="F:DNA binding"/>
    <property type="evidence" value="ECO:0007669"/>
    <property type="project" value="UniProtKB-KW"/>
</dbReference>
<dbReference type="GO" id="GO:0051537">
    <property type="term" value="F:2 iron, 2 sulfur cluster binding"/>
    <property type="evidence" value="ECO:0007669"/>
    <property type="project" value="UniProtKB-KW"/>
</dbReference>
<dbReference type="CDD" id="cd01110">
    <property type="entry name" value="HTH_SoxR"/>
    <property type="match status" value="1"/>
</dbReference>
<dbReference type="PROSITE" id="PS00552">
    <property type="entry name" value="HTH_MERR_1"/>
    <property type="match status" value="1"/>
</dbReference>
<evidence type="ECO:0000256" key="8">
    <source>
        <dbReference type="ARBA" id="ARBA00023163"/>
    </source>
</evidence>
<keyword evidence="4" id="KW-0408">Iron</keyword>
<evidence type="ECO:0000256" key="5">
    <source>
        <dbReference type="ARBA" id="ARBA00023014"/>
    </source>
</evidence>
<protein>
    <recommendedName>
        <fullName evidence="1">Redox-sensitive transcriptional activator SoxR</fullName>
    </recommendedName>
</protein>
<dbReference type="InterPro" id="IPR009061">
    <property type="entry name" value="DNA-bd_dom_put_sf"/>
</dbReference>
<dbReference type="Pfam" id="PF00376">
    <property type="entry name" value="MerR"/>
    <property type="match status" value="1"/>
</dbReference>
<evidence type="ECO:0000256" key="4">
    <source>
        <dbReference type="ARBA" id="ARBA00023004"/>
    </source>
</evidence>
<dbReference type="Pfam" id="PF09278">
    <property type="entry name" value="MerR-DNA-bind"/>
    <property type="match status" value="1"/>
</dbReference>
<dbReference type="InterPro" id="IPR047057">
    <property type="entry name" value="MerR_fam"/>
</dbReference>
<organism evidence="10 11">
    <name type="scientific">Agarivorans albus MKT 106</name>
    <dbReference type="NCBI Taxonomy" id="1331007"/>
    <lineage>
        <taxon>Bacteria</taxon>
        <taxon>Pseudomonadati</taxon>
        <taxon>Pseudomonadota</taxon>
        <taxon>Gammaproteobacteria</taxon>
        <taxon>Alteromonadales</taxon>
        <taxon>Alteromonadaceae</taxon>
        <taxon>Agarivorans</taxon>
    </lineage>
</organism>
<reference evidence="10" key="1">
    <citation type="journal article" date="2013" name="Genome Announc.">
        <title>Draft Genome Sequence of Agarivorans albus Strain MKT 106T, an Agarolytic Marine Bacterium.</title>
        <authorList>
            <person name="Yasuike M."/>
            <person name="Nakamura Y."/>
            <person name="Kai W."/>
            <person name="Fujiwara A."/>
            <person name="Fukui Y."/>
            <person name="Satomi M."/>
            <person name="Sano M."/>
        </authorList>
    </citation>
    <scope>NUCLEOTIDE SEQUENCE [LARGE SCALE GENOMIC DNA]</scope>
</reference>
<gene>
    <name evidence="10" type="ORF">AALB_2392</name>
</gene>